<dbReference type="EMBL" id="BAAAUX010000011">
    <property type="protein sequence ID" value="GAA2786239.1"/>
    <property type="molecule type" value="Genomic_DNA"/>
</dbReference>
<dbReference type="Pfam" id="PF00550">
    <property type="entry name" value="PP-binding"/>
    <property type="match status" value="1"/>
</dbReference>
<evidence type="ECO:0000259" key="1">
    <source>
        <dbReference type="PROSITE" id="PS50075"/>
    </source>
</evidence>
<dbReference type="SUPFAM" id="SSF47336">
    <property type="entry name" value="ACP-like"/>
    <property type="match status" value="1"/>
</dbReference>
<evidence type="ECO:0000313" key="3">
    <source>
        <dbReference type="Proteomes" id="UP001500979"/>
    </source>
</evidence>
<comment type="caution">
    <text evidence="2">The sequence shown here is derived from an EMBL/GenBank/DDBJ whole genome shotgun (WGS) entry which is preliminary data.</text>
</comment>
<name>A0ABN3VBF4_9PSEU</name>
<dbReference type="RefSeq" id="WP_344679333.1">
    <property type="nucleotide sequence ID" value="NZ_BAAAUX010000011.1"/>
</dbReference>
<dbReference type="InterPro" id="IPR009081">
    <property type="entry name" value="PP-bd_ACP"/>
</dbReference>
<proteinExistence type="predicted"/>
<accession>A0ABN3VBF4</accession>
<feature type="domain" description="Carrier" evidence="1">
    <location>
        <begin position="1"/>
        <end position="81"/>
    </location>
</feature>
<gene>
    <name evidence="2" type="ORF">GCM10010470_20620</name>
</gene>
<dbReference type="PROSITE" id="PS50075">
    <property type="entry name" value="CARRIER"/>
    <property type="match status" value="1"/>
</dbReference>
<protein>
    <submittedName>
        <fullName evidence="2">Phosphopantetheine-binding protein</fullName>
    </submittedName>
</protein>
<keyword evidence="3" id="KW-1185">Reference proteome</keyword>
<organism evidence="2 3">
    <name type="scientific">Saccharopolyspora taberi</name>
    <dbReference type="NCBI Taxonomy" id="60895"/>
    <lineage>
        <taxon>Bacteria</taxon>
        <taxon>Bacillati</taxon>
        <taxon>Actinomycetota</taxon>
        <taxon>Actinomycetes</taxon>
        <taxon>Pseudonocardiales</taxon>
        <taxon>Pseudonocardiaceae</taxon>
        <taxon>Saccharopolyspora</taxon>
    </lineage>
</organism>
<dbReference type="Gene3D" id="1.10.1200.10">
    <property type="entry name" value="ACP-like"/>
    <property type="match status" value="1"/>
</dbReference>
<dbReference type="Proteomes" id="UP001500979">
    <property type="component" value="Unassembled WGS sequence"/>
</dbReference>
<dbReference type="InterPro" id="IPR036736">
    <property type="entry name" value="ACP-like_sf"/>
</dbReference>
<sequence>MEKHEVVAAVETALTEVLEREVSGLSAEDRLFEDLHLDSTSVLELLMALEDGIGVEIDPETLDMDDFQSVGTLTDYLLARRAEAGEAVGAGER</sequence>
<evidence type="ECO:0000313" key="2">
    <source>
        <dbReference type="EMBL" id="GAA2786239.1"/>
    </source>
</evidence>
<reference evidence="2 3" key="1">
    <citation type="journal article" date="2019" name="Int. J. Syst. Evol. Microbiol.">
        <title>The Global Catalogue of Microorganisms (GCM) 10K type strain sequencing project: providing services to taxonomists for standard genome sequencing and annotation.</title>
        <authorList>
            <consortium name="The Broad Institute Genomics Platform"/>
            <consortium name="The Broad Institute Genome Sequencing Center for Infectious Disease"/>
            <person name="Wu L."/>
            <person name="Ma J."/>
        </authorList>
    </citation>
    <scope>NUCLEOTIDE SEQUENCE [LARGE SCALE GENOMIC DNA]</scope>
    <source>
        <strain evidence="2 3">JCM 9383</strain>
    </source>
</reference>